<dbReference type="PANTHER" id="PTHR10000">
    <property type="entry name" value="PHOSPHOSERINE PHOSPHATASE"/>
    <property type="match status" value="1"/>
</dbReference>
<dbReference type="GO" id="GO:0000287">
    <property type="term" value="F:magnesium ion binding"/>
    <property type="evidence" value="ECO:0007669"/>
    <property type="project" value="TreeGrafter"/>
</dbReference>
<dbReference type="EMBL" id="BMIR01000011">
    <property type="protein sequence ID" value="GGE45275.1"/>
    <property type="molecule type" value="Genomic_DNA"/>
</dbReference>
<keyword evidence="1" id="KW-0378">Hydrolase</keyword>
<dbReference type="PANTHER" id="PTHR10000:SF53">
    <property type="entry name" value="5-AMINO-6-(5-PHOSPHO-D-RIBITYLAMINO)URACIL PHOSPHATASE YBJI-RELATED"/>
    <property type="match status" value="1"/>
</dbReference>
<reference evidence="1" key="2">
    <citation type="submission" date="2020-09" db="EMBL/GenBank/DDBJ databases">
        <authorList>
            <person name="Sun Q."/>
            <person name="Zhou Y."/>
        </authorList>
    </citation>
    <scope>NUCLEOTIDE SEQUENCE</scope>
    <source>
        <strain evidence="1">CGMCC 1.15371</strain>
    </source>
</reference>
<reference evidence="1" key="1">
    <citation type="journal article" date="2014" name="Int. J. Syst. Evol. Microbiol.">
        <title>Complete genome sequence of Corynebacterium casei LMG S-19264T (=DSM 44701T), isolated from a smear-ripened cheese.</title>
        <authorList>
            <consortium name="US DOE Joint Genome Institute (JGI-PGF)"/>
            <person name="Walter F."/>
            <person name="Albersmeier A."/>
            <person name="Kalinowski J."/>
            <person name="Ruckert C."/>
        </authorList>
    </citation>
    <scope>NUCLEOTIDE SEQUENCE</scope>
    <source>
        <strain evidence="1">CGMCC 1.15371</strain>
    </source>
</reference>
<dbReference type="AlphaFoldDB" id="A0A8J2YIQ5"/>
<gene>
    <name evidence="1" type="ORF">GCM10011391_25120</name>
</gene>
<keyword evidence="2" id="KW-1185">Reference proteome</keyword>
<dbReference type="RefSeq" id="WP_188694625.1">
    <property type="nucleotide sequence ID" value="NZ_BMIR01000011.1"/>
</dbReference>
<accession>A0A8J2YIQ5</accession>
<dbReference type="SUPFAM" id="SSF56784">
    <property type="entry name" value="HAD-like"/>
    <property type="match status" value="1"/>
</dbReference>
<dbReference type="InterPro" id="IPR006379">
    <property type="entry name" value="HAD-SF_hydro_IIB"/>
</dbReference>
<dbReference type="Gene3D" id="3.40.50.1000">
    <property type="entry name" value="HAD superfamily/HAD-like"/>
    <property type="match status" value="1"/>
</dbReference>
<evidence type="ECO:0000313" key="1">
    <source>
        <dbReference type="EMBL" id="GGE45275.1"/>
    </source>
</evidence>
<dbReference type="InterPro" id="IPR036412">
    <property type="entry name" value="HAD-like_sf"/>
</dbReference>
<dbReference type="Pfam" id="PF08282">
    <property type="entry name" value="Hydrolase_3"/>
    <property type="match status" value="1"/>
</dbReference>
<name>A0A8J2YIQ5_9BACL</name>
<dbReference type="InterPro" id="IPR023214">
    <property type="entry name" value="HAD_sf"/>
</dbReference>
<sequence>MRFVFDLDGTICFRGKPVSEALLQCFERLEQNGHGVFFASARPIRDMLPVLAPRFHHHTLIGGNGVLISKNGKISVQRAFTEQQLADLLALIDSQQATYLIDGDWDYAYTGSGHHPILNHLDVHQLAQRRSIEELDSIVKILLLSMVDYDGMVQALQSMDIVVRQHTQEHIIDISPKHIDKWQTLHRLGIEDQGYIAFGNDANDLTMFQHALHSVMIGHHPQLAELATESIEMDADCEQAIIQRLNELSEKYITVI</sequence>
<dbReference type="GO" id="GO:0016791">
    <property type="term" value="F:phosphatase activity"/>
    <property type="evidence" value="ECO:0007669"/>
    <property type="project" value="TreeGrafter"/>
</dbReference>
<dbReference type="NCBIfam" id="TIGR01484">
    <property type="entry name" value="HAD-SF-IIB"/>
    <property type="match status" value="1"/>
</dbReference>
<dbReference type="Gene3D" id="3.30.1240.10">
    <property type="match status" value="1"/>
</dbReference>
<comment type="caution">
    <text evidence="1">The sequence shown here is derived from an EMBL/GenBank/DDBJ whole genome shotgun (WGS) entry which is preliminary data.</text>
</comment>
<evidence type="ECO:0000313" key="2">
    <source>
        <dbReference type="Proteomes" id="UP000628775"/>
    </source>
</evidence>
<dbReference type="GO" id="GO:0005829">
    <property type="term" value="C:cytosol"/>
    <property type="evidence" value="ECO:0007669"/>
    <property type="project" value="TreeGrafter"/>
</dbReference>
<proteinExistence type="predicted"/>
<dbReference type="Proteomes" id="UP000628775">
    <property type="component" value="Unassembled WGS sequence"/>
</dbReference>
<organism evidence="1 2">
    <name type="scientific">Pullulanibacillus camelliae</name>
    <dbReference type="NCBI Taxonomy" id="1707096"/>
    <lineage>
        <taxon>Bacteria</taxon>
        <taxon>Bacillati</taxon>
        <taxon>Bacillota</taxon>
        <taxon>Bacilli</taxon>
        <taxon>Bacillales</taxon>
        <taxon>Sporolactobacillaceae</taxon>
        <taxon>Pullulanibacillus</taxon>
    </lineage>
</organism>
<protein>
    <submittedName>
        <fullName evidence="1">Hydrolase</fullName>
    </submittedName>
</protein>